<dbReference type="Pfam" id="PF11285">
    <property type="entry name" value="DUF3086"/>
    <property type="match status" value="1"/>
</dbReference>
<feature type="compositionally biased region" description="Polar residues" evidence="2">
    <location>
        <begin position="18"/>
        <end position="41"/>
    </location>
</feature>
<feature type="region of interest" description="Disordered" evidence="2">
    <location>
        <begin position="199"/>
        <end position="233"/>
    </location>
</feature>
<proteinExistence type="predicted"/>
<feature type="coiled-coil region" evidence="1">
    <location>
        <begin position="89"/>
        <end position="159"/>
    </location>
</feature>
<feature type="compositionally biased region" description="Polar residues" evidence="2">
    <location>
        <begin position="52"/>
        <end position="68"/>
    </location>
</feature>
<dbReference type="AlphaFoldDB" id="A0A1J1LJZ4"/>
<evidence type="ECO:0000313" key="3">
    <source>
        <dbReference type="EMBL" id="CUR32856.1"/>
    </source>
</evidence>
<reference evidence="4" key="1">
    <citation type="submission" date="2015-10" db="EMBL/GenBank/DDBJ databases">
        <authorList>
            <person name="Regsiter A."/>
            <person name="william w."/>
        </authorList>
    </citation>
    <scope>NUCLEOTIDE SEQUENCE [LARGE SCALE GENOMIC DNA]</scope>
</reference>
<name>A0A1J1LJZ4_9CYAN</name>
<dbReference type="OrthoDB" id="569160at2"/>
<evidence type="ECO:0000313" key="4">
    <source>
        <dbReference type="Proteomes" id="UP000184315"/>
    </source>
</evidence>
<sequence length="420" mass="47802">MNSEENQIRDQNDPQKGDASSFTEPSVPSNSETGGNPSNMNRLAIADPWESNEPQTPEPVSTPSTMPTLSERLMSEPIEEVTTQLGQRVSTLQRQEQELQQKIAQLQATNAKMQQEQLALTQSMGKLISSALEQLEQRKQTLQIEVEKLERRRDRIQKEMRTSFAGVSQELAIRVQGFKDYLVGSLQDLVATTEQLELLPETPPQPPLREIAPPPQAPQPSRIENGDNSQSTLIPQFSEQGFQEQTKRIRQLLDQYRNSPDYYGAPWQLRRTFEPIHAKRVSNWFFTQGGRGALRTMGSRLQNILIASATISVLRNLYGNRLRTLVLANTPERLGEWRRGLQDCLGIDRRDFGPEQGIVLFEEPEVLSQKAERLVKEGRLPLIIIDDMEDKISLSLLQFPLWLAFAPDPQTLQQQPIERF</sequence>
<keyword evidence="1" id="KW-0175">Coiled coil</keyword>
<dbReference type="InterPro" id="IPR021437">
    <property type="entry name" value="DUF3086"/>
</dbReference>
<organism evidence="3 4">
    <name type="scientific">Planktothrix tepida PCC 9214</name>
    <dbReference type="NCBI Taxonomy" id="671072"/>
    <lineage>
        <taxon>Bacteria</taxon>
        <taxon>Bacillati</taxon>
        <taxon>Cyanobacteriota</taxon>
        <taxon>Cyanophyceae</taxon>
        <taxon>Oscillatoriophycideae</taxon>
        <taxon>Oscillatoriales</taxon>
        <taxon>Microcoleaceae</taxon>
        <taxon>Planktothrix</taxon>
    </lineage>
</organism>
<feature type="compositionally biased region" description="Pro residues" evidence="2">
    <location>
        <begin position="201"/>
        <end position="218"/>
    </location>
</feature>
<feature type="region of interest" description="Disordered" evidence="2">
    <location>
        <begin position="1"/>
        <end position="68"/>
    </location>
</feature>
<feature type="compositionally biased region" description="Basic and acidic residues" evidence="2">
    <location>
        <begin position="1"/>
        <end position="16"/>
    </location>
</feature>
<protein>
    <submittedName>
        <fullName evidence="3">Uncharacterized protein</fullName>
    </submittedName>
</protein>
<accession>A0A1J1LJZ4</accession>
<dbReference type="Proteomes" id="UP000184315">
    <property type="component" value="Unassembled WGS sequence"/>
</dbReference>
<dbReference type="EMBL" id="CZDF01000156">
    <property type="protein sequence ID" value="CUR32856.1"/>
    <property type="molecule type" value="Genomic_DNA"/>
</dbReference>
<gene>
    <name evidence="3" type="ORF">PL9214500103</name>
</gene>
<evidence type="ECO:0000256" key="1">
    <source>
        <dbReference type="SAM" id="Coils"/>
    </source>
</evidence>
<keyword evidence="4" id="KW-1185">Reference proteome</keyword>
<dbReference type="STRING" id="671072.PL9214500103"/>
<evidence type="ECO:0000256" key="2">
    <source>
        <dbReference type="SAM" id="MobiDB-lite"/>
    </source>
</evidence>